<protein>
    <submittedName>
        <fullName evidence="1">Uncharacterized protein</fullName>
    </submittedName>
</protein>
<organism evidence="1">
    <name type="scientific">uncultured Leptolyngbya sp</name>
    <dbReference type="NCBI Taxonomy" id="332963"/>
    <lineage>
        <taxon>Bacteria</taxon>
        <taxon>Bacillati</taxon>
        <taxon>Cyanobacteriota</taxon>
        <taxon>Cyanophyceae</taxon>
        <taxon>Leptolyngbyales</taxon>
        <taxon>Leptolyngbyaceae</taxon>
        <taxon>Leptolyngbya group</taxon>
        <taxon>Leptolyngbya</taxon>
        <taxon>environmental samples</taxon>
    </lineage>
</organism>
<evidence type="ECO:0000313" key="1">
    <source>
        <dbReference type="EMBL" id="CAA9355662.1"/>
    </source>
</evidence>
<sequence length="115" mass="13112">MNGFDCKTQTTLTASATDLAQANSAGLDFTARTHVHRLNASLNFHSRSSNLTTLMLTIWEQWTKIWCMAMALSTRMLRYDERWQLQPEPHELILALRFGLLICLTSQKPKSQSAK</sequence>
<dbReference type="EMBL" id="CADCTY010001081">
    <property type="protein sequence ID" value="CAA9355662.1"/>
    <property type="molecule type" value="Genomic_DNA"/>
</dbReference>
<gene>
    <name evidence="1" type="ORF">AVDCRST_MAG94-3050</name>
</gene>
<accession>A0A6J4MC02</accession>
<proteinExistence type="predicted"/>
<name>A0A6J4MC02_9CYAN</name>
<dbReference type="AlphaFoldDB" id="A0A6J4MC02"/>
<reference evidence="1" key="1">
    <citation type="submission" date="2020-02" db="EMBL/GenBank/DDBJ databases">
        <authorList>
            <person name="Meier V. D."/>
        </authorList>
    </citation>
    <scope>NUCLEOTIDE SEQUENCE</scope>
    <source>
        <strain evidence="1">AVDCRST_MAG94</strain>
    </source>
</reference>